<keyword evidence="1" id="KW-1133">Transmembrane helix</keyword>
<dbReference type="AlphaFoldDB" id="A0A564WI78"/>
<evidence type="ECO:0000313" key="3">
    <source>
        <dbReference type="Proteomes" id="UP000326641"/>
    </source>
</evidence>
<reference evidence="2" key="1">
    <citation type="submission" date="2018-11" db="EMBL/GenBank/DDBJ databases">
        <authorList>
            <person name="Onetto C."/>
        </authorList>
    </citation>
    <scope>NUCLEOTIDE SEQUENCE [LARGE SCALE GENOMIC DNA]</scope>
</reference>
<evidence type="ECO:0000256" key="1">
    <source>
        <dbReference type="SAM" id="Phobius"/>
    </source>
</evidence>
<organism evidence="2 3">
    <name type="scientific">Candidatus Defluviicoccus seviourii</name>
    <dbReference type="NCBI Taxonomy" id="2565273"/>
    <lineage>
        <taxon>Bacteria</taxon>
        <taxon>Pseudomonadati</taxon>
        <taxon>Pseudomonadota</taxon>
        <taxon>Alphaproteobacteria</taxon>
        <taxon>Rhodospirillales</taxon>
        <taxon>Rhodospirillaceae</taxon>
        <taxon>Defluviicoccus</taxon>
    </lineage>
</organism>
<protein>
    <submittedName>
        <fullName evidence="2">Uncharacterized protein</fullName>
    </submittedName>
</protein>
<proteinExistence type="predicted"/>
<dbReference type="EMBL" id="UXAT02000052">
    <property type="protein sequence ID" value="VUX47789.1"/>
    <property type="molecule type" value="Genomic_DNA"/>
</dbReference>
<evidence type="ECO:0000313" key="2">
    <source>
        <dbReference type="EMBL" id="VUX47789.1"/>
    </source>
</evidence>
<comment type="caution">
    <text evidence="2">The sequence shown here is derived from an EMBL/GenBank/DDBJ whole genome shotgun (WGS) entry which is preliminary data.</text>
</comment>
<keyword evidence="1" id="KW-0472">Membrane</keyword>
<keyword evidence="3" id="KW-1185">Reference proteome</keyword>
<sequence length="63" mass="7532">MKCNKNVILSTKIFSLLDQELKRVLMHFGEIFLGVLIFTHLFKRPIRDEQTMWANHMLRQSTL</sequence>
<accession>A0A564WI78</accession>
<gene>
    <name evidence="2" type="ORF">DF3PA_70110</name>
</gene>
<name>A0A564WI78_9PROT</name>
<keyword evidence="1" id="KW-0812">Transmembrane</keyword>
<feature type="transmembrane region" description="Helical" evidence="1">
    <location>
        <begin position="24"/>
        <end position="42"/>
    </location>
</feature>
<dbReference type="Proteomes" id="UP000326641">
    <property type="component" value="Unassembled WGS sequence"/>
</dbReference>